<dbReference type="Gene3D" id="3.30.9.10">
    <property type="entry name" value="D-Amino Acid Oxidase, subunit A, domain 2"/>
    <property type="match status" value="1"/>
</dbReference>
<dbReference type="Gene3D" id="2.40.30.110">
    <property type="entry name" value="Aminomethyltransferase beta-barrel domains"/>
    <property type="match status" value="1"/>
</dbReference>
<evidence type="ECO:0000313" key="6">
    <source>
        <dbReference type="Proteomes" id="UP000038040"/>
    </source>
</evidence>
<dbReference type="InterPro" id="IPR006222">
    <property type="entry name" value="GCVT_N"/>
</dbReference>
<dbReference type="SUPFAM" id="SSF101790">
    <property type="entry name" value="Aminomethyltransferase beta-barrel domain"/>
    <property type="match status" value="1"/>
</dbReference>
<dbReference type="InterPro" id="IPR027266">
    <property type="entry name" value="TrmE/GcvT-like"/>
</dbReference>
<evidence type="ECO:0000313" key="7">
    <source>
        <dbReference type="WBParaSite" id="DME_0000277801-mRNA-1"/>
    </source>
</evidence>
<feature type="domain" description="FAD dependent oxidoreductase" evidence="3">
    <location>
        <begin position="17"/>
        <end position="364"/>
    </location>
</feature>
<dbReference type="WBParaSite" id="DME_0000277801-mRNA-1">
    <property type="protein sequence ID" value="DME_0000277801-mRNA-1"/>
    <property type="gene ID" value="DME_0000277801"/>
</dbReference>
<evidence type="ECO:0000256" key="1">
    <source>
        <dbReference type="ARBA" id="ARBA00008609"/>
    </source>
</evidence>
<dbReference type="InterPro" id="IPR029043">
    <property type="entry name" value="GcvT/YgfZ_C"/>
</dbReference>
<dbReference type="Gene3D" id="3.30.70.1400">
    <property type="entry name" value="Aminomethyltransferase beta-barrel domains"/>
    <property type="match status" value="1"/>
</dbReference>
<name>A0A0N4U734_DRAME</name>
<keyword evidence="2" id="KW-0812">Transmembrane</keyword>
<comment type="similarity">
    <text evidence="1">Belongs to the GcvT family.</text>
</comment>
<dbReference type="SUPFAM" id="SSF51905">
    <property type="entry name" value="FAD/NAD(P)-binding domain"/>
    <property type="match status" value="1"/>
</dbReference>
<protein>
    <submittedName>
        <fullName evidence="7">FAD-dependent oxidoreductase</fullName>
    </submittedName>
</protein>
<evidence type="ECO:0000256" key="2">
    <source>
        <dbReference type="SAM" id="Phobius"/>
    </source>
</evidence>
<dbReference type="InterPro" id="IPR036188">
    <property type="entry name" value="FAD/NAD-bd_sf"/>
</dbReference>
<dbReference type="InterPro" id="IPR028896">
    <property type="entry name" value="GcvT/YgfZ/DmdA"/>
</dbReference>
<organism evidence="6 7">
    <name type="scientific">Dracunculus medinensis</name>
    <name type="common">Guinea worm</name>
    <dbReference type="NCBI Taxonomy" id="318479"/>
    <lineage>
        <taxon>Eukaryota</taxon>
        <taxon>Metazoa</taxon>
        <taxon>Ecdysozoa</taxon>
        <taxon>Nematoda</taxon>
        <taxon>Chromadorea</taxon>
        <taxon>Rhabditida</taxon>
        <taxon>Spirurina</taxon>
        <taxon>Dracunculoidea</taxon>
        <taxon>Dracunculidae</taxon>
        <taxon>Dracunculus</taxon>
    </lineage>
</organism>
<dbReference type="InterPro" id="IPR013977">
    <property type="entry name" value="GcvT_C"/>
</dbReference>
<dbReference type="Proteomes" id="UP000038040">
    <property type="component" value="Unplaced"/>
</dbReference>
<feature type="transmembrane region" description="Helical" evidence="2">
    <location>
        <begin position="769"/>
        <end position="791"/>
    </location>
</feature>
<dbReference type="SUPFAM" id="SSF103025">
    <property type="entry name" value="Folate-binding domain"/>
    <property type="match status" value="1"/>
</dbReference>
<dbReference type="Pfam" id="PF01266">
    <property type="entry name" value="DAO"/>
    <property type="match status" value="1"/>
</dbReference>
<dbReference type="SUPFAM" id="SSF54373">
    <property type="entry name" value="FAD-linked reductases, C-terminal domain"/>
    <property type="match status" value="1"/>
</dbReference>
<evidence type="ECO:0000259" key="5">
    <source>
        <dbReference type="Pfam" id="PF08669"/>
    </source>
</evidence>
<keyword evidence="2" id="KW-0472">Membrane</keyword>
<sequence>LQPIFSSGIPTGDAFAVIIGGGIAGTSVAYHLTKRNFRDIIVLEKDKLGSGTTFHSPGLVSAAHPAHRFKPILARSVDLYSRLEEETGEKVEFSRSGTLRLATNSTRMNEFRRYVARDYFQKGDVCKTSLIDANEVQKLTNIVDTSKVLGALYTTGDGYVNTEALTRALAKGAEAGGAKIIENCSSFTLTEQSNGDWIVRFENGSEIRTINIVNAAGLWAVEVAKLTNYDLPLTFVEHQFVGNLEYLPAIVDHDSTFYIRKDGDHLFFGGFEPRASDVVIREDWHEATLEPCFERLSAAYGRACELIPCLNGSPVDARACGVTITADGYPLVGPTNERQNYWLQVGYFDGISSCGGMGKYLADWIVDREPPSELFDTEASRFNRWATRKFIKEKSQETYSMFYNWSYVNRLAGRPSERVSGIYARLAKQGGIFTFRNGWEVAETFPVDDESPASAVIREYQMVTNKCGITDLSWKSKIEVRGADSVDFLYHLLTNQVPKLGTISSGLMLTTNGNILAPLKVFHHDQFRTEFILLTDPERESRDIDWMKRVAAERRANVDISAVGEYLASVALVGPCSREVLQNLTITDVSDKSFGERSTRLIRIQNVPVLAARTSTTMGQLSYEFFHNKAGKQFGIVNFGQATHNMLRIEHGFKLWGRELTLDTNPFECGLEHLVDITKKDFIGRNALLKIIDTKWKRRLVLIACDPLKDLKDWACVPKGMEVIRRKGEEERIGQITSGTYSVRLNCPLAFAWINSDVTLNDEVYFERLHSYLFIILVLYLCKTAFIFHFFF</sequence>
<dbReference type="GO" id="GO:0005739">
    <property type="term" value="C:mitochondrion"/>
    <property type="evidence" value="ECO:0007669"/>
    <property type="project" value="TreeGrafter"/>
</dbReference>
<reference evidence="7" key="1">
    <citation type="submission" date="2017-02" db="UniProtKB">
        <authorList>
            <consortium name="WormBaseParasite"/>
        </authorList>
    </citation>
    <scope>IDENTIFICATION</scope>
</reference>
<proteinExistence type="inferred from homology"/>
<dbReference type="Gene3D" id="3.30.1360.120">
    <property type="entry name" value="Probable tRNA modification gtpase trme, domain 1"/>
    <property type="match status" value="1"/>
</dbReference>
<feature type="domain" description="GCVT N-terminal" evidence="4">
    <location>
        <begin position="422"/>
        <end position="679"/>
    </location>
</feature>
<accession>A0A0N4U734</accession>
<dbReference type="Pfam" id="PF08669">
    <property type="entry name" value="GCV_T_C"/>
    <property type="match status" value="1"/>
</dbReference>
<feature type="domain" description="Aminomethyltransferase C-terminal" evidence="5">
    <location>
        <begin position="698"/>
        <end position="765"/>
    </location>
</feature>
<keyword evidence="2" id="KW-1133">Transmembrane helix</keyword>
<dbReference type="PANTHER" id="PTHR43757">
    <property type="entry name" value="AMINOMETHYLTRANSFERASE"/>
    <property type="match status" value="1"/>
</dbReference>
<dbReference type="Pfam" id="PF01571">
    <property type="entry name" value="GCV_T"/>
    <property type="match status" value="1"/>
</dbReference>
<dbReference type="AlphaFoldDB" id="A0A0N4U734"/>
<evidence type="ECO:0000259" key="3">
    <source>
        <dbReference type="Pfam" id="PF01266"/>
    </source>
</evidence>
<dbReference type="PANTHER" id="PTHR43757:SF2">
    <property type="entry name" value="AMINOMETHYLTRANSFERASE, MITOCHONDRIAL"/>
    <property type="match status" value="1"/>
</dbReference>
<dbReference type="Gene3D" id="3.50.50.60">
    <property type="entry name" value="FAD/NAD(P)-binding domain"/>
    <property type="match status" value="1"/>
</dbReference>
<evidence type="ECO:0000259" key="4">
    <source>
        <dbReference type="Pfam" id="PF01571"/>
    </source>
</evidence>
<dbReference type="InterPro" id="IPR006076">
    <property type="entry name" value="FAD-dep_OxRdtase"/>
</dbReference>